<organism evidence="11 12">
    <name type="scientific">Tegillarca granosa</name>
    <name type="common">Malaysian cockle</name>
    <name type="synonym">Anadara granosa</name>
    <dbReference type="NCBI Taxonomy" id="220873"/>
    <lineage>
        <taxon>Eukaryota</taxon>
        <taxon>Metazoa</taxon>
        <taxon>Spiralia</taxon>
        <taxon>Lophotrochozoa</taxon>
        <taxon>Mollusca</taxon>
        <taxon>Bivalvia</taxon>
        <taxon>Autobranchia</taxon>
        <taxon>Pteriomorphia</taxon>
        <taxon>Arcoida</taxon>
        <taxon>Arcoidea</taxon>
        <taxon>Arcidae</taxon>
        <taxon>Tegillarca</taxon>
    </lineage>
</organism>
<gene>
    <name evidence="11" type="ORF">KUTeg_012956</name>
</gene>
<dbReference type="Pfam" id="PF03024">
    <property type="entry name" value="Folate_rec"/>
    <property type="match status" value="1"/>
</dbReference>
<keyword evidence="3" id="KW-0964">Secreted</keyword>
<feature type="compositionally biased region" description="Basic and acidic residues" evidence="7">
    <location>
        <begin position="536"/>
        <end position="545"/>
    </location>
</feature>
<name>A0ABQ9EWV3_TEGGR</name>
<evidence type="ECO:0000259" key="9">
    <source>
        <dbReference type="Pfam" id="PF03024"/>
    </source>
</evidence>
<keyword evidence="6" id="KW-0325">Glycoprotein</keyword>
<dbReference type="Proteomes" id="UP001217089">
    <property type="component" value="Unassembled WGS sequence"/>
</dbReference>
<evidence type="ECO:0000256" key="6">
    <source>
        <dbReference type="ARBA" id="ARBA00023180"/>
    </source>
</evidence>
<dbReference type="PANTHER" id="PTHR19328:SF75">
    <property type="entry name" value="ALDOSE SUGAR DEHYDROGENASE YLII"/>
    <property type="match status" value="1"/>
</dbReference>
<evidence type="ECO:0000256" key="1">
    <source>
        <dbReference type="ARBA" id="ARBA00004613"/>
    </source>
</evidence>
<dbReference type="InterPro" id="IPR012938">
    <property type="entry name" value="Glc/Sorbosone_DH"/>
</dbReference>
<evidence type="ECO:0000256" key="7">
    <source>
        <dbReference type="SAM" id="MobiDB-lite"/>
    </source>
</evidence>
<evidence type="ECO:0000256" key="4">
    <source>
        <dbReference type="ARBA" id="ARBA00022729"/>
    </source>
</evidence>
<feature type="compositionally biased region" description="Polar residues" evidence="7">
    <location>
        <begin position="554"/>
        <end position="579"/>
    </location>
</feature>
<accession>A0ABQ9EWV3</accession>
<evidence type="ECO:0000259" key="10">
    <source>
        <dbReference type="Pfam" id="PF07995"/>
    </source>
</evidence>
<comment type="similarity">
    <text evidence="2">Belongs to the HHIP family.</text>
</comment>
<protein>
    <recommendedName>
        <fullName evidence="13">HHIP-like protein 2</fullName>
    </recommendedName>
</protein>
<sequence>MEVDLRVLGRVLIVIFILTKAILAHPQCLDFRPPFNAERRLTFCSRYSDFGCCTGTNDNDLQREYQQIQQRVNPSLWNRCSGYIKELLCQKCSPYAAHIFDAEQSLQARPFPGLCNNYCNLFYQSCRDIIPYMSRDSALISAAKASQYDFCHYIHLSDVDYCYPDLLSNNMLNNRISQVTINSENCLCLETFASNLRNPVFARHAGDGSQRLFVGEVAGKVYIYYLNGTKESEPFLNMQTKVLNTDGNGDERGFLGMTFHPDFKNNQKFYIYYSTHNQGFTDDDHRIRISELTVNRYDKNKADLNSEKVLLEVSQPYWNHNGGEILFGDDGYLYAFIGDGGAAGDPQFNAQNMSTLLGKIIRIDVNVDYPSQRYKIPPDNPFRNLNNTQPEIFAYGVRNIWRCGKDRGDPVTGEGKGQILCGDVGQNKYEEIDIVKKGVNYGWNGREGKECFNSLCGKLGQEEFPIHVYNHSVGKSITGGHFYRGCHSPNLNGYYFFGDFMNGKLFRLLKDKATGKWNSKELYIRGNPSNCRSARHPTDDSKRVETGQTGTGFPGSTSNPTHTLIVPQTTPSQKTSVSR</sequence>
<reference evidence="11 12" key="1">
    <citation type="submission" date="2022-12" db="EMBL/GenBank/DDBJ databases">
        <title>Chromosome-level genome of Tegillarca granosa.</title>
        <authorList>
            <person name="Kim J."/>
        </authorList>
    </citation>
    <scope>NUCLEOTIDE SEQUENCE [LARGE SCALE GENOMIC DNA]</scope>
    <source>
        <strain evidence="11">Teg-2019</strain>
        <tissue evidence="11">Adductor muscle</tissue>
    </source>
</reference>
<keyword evidence="4" id="KW-0732">Signal</keyword>
<evidence type="ECO:0000256" key="8">
    <source>
        <dbReference type="SAM" id="Phobius"/>
    </source>
</evidence>
<feature type="domain" description="Folate receptor-like" evidence="9">
    <location>
        <begin position="38"/>
        <end position="189"/>
    </location>
</feature>
<dbReference type="InterPro" id="IPR018143">
    <property type="entry name" value="Folate_rcpt-like"/>
</dbReference>
<evidence type="ECO:0008006" key="13">
    <source>
        <dbReference type="Google" id="ProtNLM"/>
    </source>
</evidence>
<evidence type="ECO:0000313" key="11">
    <source>
        <dbReference type="EMBL" id="KAJ8308082.1"/>
    </source>
</evidence>
<dbReference type="SUPFAM" id="SSF50952">
    <property type="entry name" value="Soluble quinoprotein glucose dehydrogenase"/>
    <property type="match status" value="1"/>
</dbReference>
<dbReference type="PANTHER" id="PTHR19328">
    <property type="entry name" value="HEDGEHOG-INTERACTING PROTEIN"/>
    <property type="match status" value="1"/>
</dbReference>
<evidence type="ECO:0000313" key="12">
    <source>
        <dbReference type="Proteomes" id="UP001217089"/>
    </source>
</evidence>
<dbReference type="InterPro" id="IPR011042">
    <property type="entry name" value="6-blade_b-propeller_TolB-like"/>
</dbReference>
<dbReference type="InterPro" id="IPR011041">
    <property type="entry name" value="Quinoprot_gluc/sorb_DH_b-prop"/>
</dbReference>
<keyword evidence="8" id="KW-1133">Transmembrane helix</keyword>
<evidence type="ECO:0000256" key="5">
    <source>
        <dbReference type="ARBA" id="ARBA00023157"/>
    </source>
</evidence>
<keyword evidence="8" id="KW-0812">Transmembrane</keyword>
<feature type="transmembrane region" description="Helical" evidence="8">
    <location>
        <begin position="7"/>
        <end position="25"/>
    </location>
</feature>
<dbReference type="Pfam" id="PF07995">
    <property type="entry name" value="GSDH"/>
    <property type="match status" value="1"/>
</dbReference>
<keyword evidence="5" id="KW-1015">Disulfide bond</keyword>
<evidence type="ECO:0000256" key="2">
    <source>
        <dbReference type="ARBA" id="ARBA00010658"/>
    </source>
</evidence>
<proteinExistence type="inferred from homology"/>
<comment type="caution">
    <text evidence="11">The sequence shown here is derived from an EMBL/GenBank/DDBJ whole genome shotgun (WGS) entry which is preliminary data.</text>
</comment>
<dbReference type="Gene3D" id="2.120.10.30">
    <property type="entry name" value="TolB, C-terminal domain"/>
    <property type="match status" value="1"/>
</dbReference>
<comment type="subcellular location">
    <subcellularLocation>
        <location evidence="1">Secreted</location>
    </subcellularLocation>
</comment>
<keyword evidence="8" id="KW-0472">Membrane</keyword>
<feature type="region of interest" description="Disordered" evidence="7">
    <location>
        <begin position="528"/>
        <end position="579"/>
    </location>
</feature>
<feature type="non-terminal residue" evidence="11">
    <location>
        <position position="579"/>
    </location>
</feature>
<keyword evidence="12" id="KW-1185">Reference proteome</keyword>
<dbReference type="EMBL" id="JARBDR010000657">
    <property type="protein sequence ID" value="KAJ8308082.1"/>
    <property type="molecule type" value="Genomic_DNA"/>
</dbReference>
<evidence type="ECO:0000256" key="3">
    <source>
        <dbReference type="ARBA" id="ARBA00022525"/>
    </source>
</evidence>
<feature type="domain" description="Glucose/Sorbosone dehydrogenase" evidence="10">
    <location>
        <begin position="204"/>
        <end position="513"/>
    </location>
</feature>